<dbReference type="Proteomes" id="UP000019063">
    <property type="component" value="Unassembled WGS sequence"/>
</dbReference>
<dbReference type="RefSeq" id="WP_043843883.1">
    <property type="nucleotide sequence ID" value="NZ_AQQW01000004.1"/>
</dbReference>
<dbReference type="STRING" id="1379903.ATO8_09191"/>
<sequence length="109" mass="11509">MTSPSSRQAEALFTSAIVALAAWPRPASNPDVRRLLGQLRGVLPLVTSRQAGADVDLAARAARLVRAGSPGASGEEWDLALVRLRLAVAAEYEGRADRAFATSRADPDN</sequence>
<protein>
    <submittedName>
        <fullName evidence="1">Uncharacterized protein</fullName>
    </submittedName>
</protein>
<accession>W4HMQ8</accession>
<dbReference type="AlphaFoldDB" id="W4HMQ8"/>
<reference evidence="1 2" key="1">
    <citation type="journal article" date="2014" name="Antonie Van Leeuwenhoek">
        <title>Roseivivax atlanticus sp. nov., isolated from surface seawater of the Atlantic Ocean.</title>
        <authorList>
            <person name="Li G."/>
            <person name="Lai Q."/>
            <person name="Liu X."/>
            <person name="Sun F."/>
            <person name="Shao Z."/>
        </authorList>
    </citation>
    <scope>NUCLEOTIDE SEQUENCE [LARGE SCALE GENOMIC DNA]</scope>
    <source>
        <strain evidence="1 2">22II-s10s</strain>
    </source>
</reference>
<name>W4HMQ8_9RHOB</name>
<evidence type="ECO:0000313" key="2">
    <source>
        <dbReference type="Proteomes" id="UP000019063"/>
    </source>
</evidence>
<gene>
    <name evidence="1" type="ORF">ATO8_09191</name>
</gene>
<evidence type="ECO:0000313" key="1">
    <source>
        <dbReference type="EMBL" id="ETW13376.1"/>
    </source>
</evidence>
<keyword evidence="2" id="KW-1185">Reference proteome</keyword>
<dbReference type="EMBL" id="AQQW01000004">
    <property type="protein sequence ID" value="ETW13376.1"/>
    <property type="molecule type" value="Genomic_DNA"/>
</dbReference>
<proteinExistence type="predicted"/>
<organism evidence="1 2">
    <name type="scientific">Roseivivax marinus</name>
    <dbReference type="NCBI Taxonomy" id="1379903"/>
    <lineage>
        <taxon>Bacteria</taxon>
        <taxon>Pseudomonadati</taxon>
        <taxon>Pseudomonadota</taxon>
        <taxon>Alphaproteobacteria</taxon>
        <taxon>Rhodobacterales</taxon>
        <taxon>Roseobacteraceae</taxon>
        <taxon>Roseivivax</taxon>
    </lineage>
</organism>
<comment type="caution">
    <text evidence="1">The sequence shown here is derived from an EMBL/GenBank/DDBJ whole genome shotgun (WGS) entry which is preliminary data.</text>
</comment>